<evidence type="ECO:0000256" key="1">
    <source>
        <dbReference type="SAM" id="MobiDB-lite"/>
    </source>
</evidence>
<reference evidence="3 4" key="2">
    <citation type="journal article" date="2013" name="Int. J. Syst. Evol. Microbiol.">
        <title>Methylophaga nitratireducenticrescens sp. nov. and Methylophaga frappieri sp. nov., isolated from the biofilm of the methanol-fed denitrification system treating the seawater at the Montreal Biodome.</title>
        <authorList>
            <person name="Villeneuve C."/>
            <person name="Martineau C."/>
            <person name="Mauffrey F."/>
            <person name="Villemur R."/>
        </authorList>
    </citation>
    <scope>NUCLEOTIDE SEQUENCE [LARGE SCALE GENOMIC DNA]</scope>
    <source>
        <strain evidence="3 4">JAM1</strain>
    </source>
</reference>
<dbReference type="Pfam" id="PF09299">
    <property type="entry name" value="Mu-transpos_C"/>
    <property type="match status" value="1"/>
</dbReference>
<dbReference type="InterPro" id="IPR015378">
    <property type="entry name" value="Transposase-like_Mu_C"/>
</dbReference>
<dbReference type="PANTHER" id="PTHR35004">
    <property type="entry name" value="TRANSPOSASE RV3428C-RELATED"/>
    <property type="match status" value="1"/>
</dbReference>
<feature type="region of interest" description="Disordered" evidence="1">
    <location>
        <begin position="537"/>
        <end position="601"/>
    </location>
</feature>
<dbReference type="PANTHER" id="PTHR35004:SF6">
    <property type="entry name" value="TRANSPOSASE"/>
    <property type="match status" value="1"/>
</dbReference>
<dbReference type="InterPro" id="IPR036397">
    <property type="entry name" value="RNaseH_sf"/>
</dbReference>
<dbReference type="InterPro" id="IPR001584">
    <property type="entry name" value="Integrase_cat-core"/>
</dbReference>
<feature type="domain" description="Integrase catalytic" evidence="2">
    <location>
        <begin position="177"/>
        <end position="373"/>
    </location>
</feature>
<dbReference type="InterPro" id="IPR012337">
    <property type="entry name" value="RNaseH-like_sf"/>
</dbReference>
<dbReference type="GO" id="GO:0015074">
    <property type="term" value="P:DNA integration"/>
    <property type="evidence" value="ECO:0007669"/>
    <property type="project" value="InterPro"/>
</dbReference>
<dbReference type="PROSITE" id="PS50994">
    <property type="entry name" value="INTEGRASE"/>
    <property type="match status" value="1"/>
</dbReference>
<evidence type="ECO:0000313" key="3">
    <source>
        <dbReference type="EMBL" id="AFI84673.1"/>
    </source>
</evidence>
<protein>
    <submittedName>
        <fullName evidence="3">Transposase</fullName>
    </submittedName>
</protein>
<gene>
    <name evidence="3" type="ordered locus">Q7A_1855</name>
</gene>
<keyword evidence="4" id="KW-1185">Reference proteome</keyword>
<dbReference type="AlphaFoldDB" id="I1XJV4"/>
<evidence type="ECO:0000313" key="4">
    <source>
        <dbReference type="Proteomes" id="UP000009144"/>
    </source>
</evidence>
<dbReference type="Proteomes" id="UP000009144">
    <property type="component" value="Chromosome"/>
</dbReference>
<dbReference type="eggNOG" id="COG2801">
    <property type="taxonomic scope" value="Bacteria"/>
</dbReference>
<dbReference type="EMBL" id="CP003390">
    <property type="protein sequence ID" value="AFI84673.1"/>
    <property type="molecule type" value="Genomic_DNA"/>
</dbReference>
<name>I1XJV4_METNJ</name>
<dbReference type="GO" id="GO:0003676">
    <property type="term" value="F:nucleic acid binding"/>
    <property type="evidence" value="ECO:0007669"/>
    <property type="project" value="InterPro"/>
</dbReference>
<proteinExistence type="predicted"/>
<dbReference type="KEGG" id="mej:Q7A_1855"/>
<dbReference type="SUPFAM" id="SSF53098">
    <property type="entry name" value="Ribonuclease H-like"/>
    <property type="match status" value="1"/>
</dbReference>
<dbReference type="Gene3D" id="3.30.420.10">
    <property type="entry name" value="Ribonuclease H-like superfamily/Ribonuclease H"/>
    <property type="match status" value="1"/>
</dbReference>
<accession>I1XJV4</accession>
<evidence type="ECO:0000259" key="2">
    <source>
        <dbReference type="PROSITE" id="PS50994"/>
    </source>
</evidence>
<dbReference type="STRING" id="754476.Q7A_1855"/>
<dbReference type="PATRIC" id="fig|754476.3.peg.1832"/>
<organism evidence="3 4">
    <name type="scientific">Methylophaga nitratireducenticrescens</name>
    <dbReference type="NCBI Taxonomy" id="754476"/>
    <lineage>
        <taxon>Bacteria</taxon>
        <taxon>Pseudomonadati</taxon>
        <taxon>Pseudomonadota</taxon>
        <taxon>Gammaproteobacteria</taxon>
        <taxon>Thiotrichales</taxon>
        <taxon>Piscirickettsiaceae</taxon>
        <taxon>Methylophaga</taxon>
    </lineage>
</organism>
<reference evidence="3 4" key="1">
    <citation type="journal article" date="2012" name="J. Bacteriol.">
        <title>Complete genome sequences of Methylophaga sp. strain JAM1 and Methylophaga sp. strain JAM7.</title>
        <authorList>
            <person name="Villeneuve C."/>
            <person name="Martineau C."/>
            <person name="Mauffrey F."/>
            <person name="Villemur R."/>
        </authorList>
    </citation>
    <scope>NUCLEOTIDE SEQUENCE [LARGE SCALE GENOMIC DNA]</scope>
    <source>
        <strain evidence="3 4">JAM1</strain>
    </source>
</reference>
<sequence length="601" mass="69693">MLSSLTEKQLQVFNRKLAYVQSVYKNHEHARSQKKIHKTIRQTALEIGDVKPPASSSVAGWVKLWIDGKYDRRVFLPKLKPSRSDINNENPELLVILRKAVNSVYLNRQKNPQSAVMAEIQILIAEYNASHDDQLEIPSKEKLRRFINTMDSYEVSLRRHGRHFTNRRFRAAGISFVAREPLEMVMADGQVMDVVLVRENEDGTFDDIGRPFLTAFIDIRTRVILGFYISLAPFCGATLLRALRNTVVNDSTQPKGIPSKLIIDNGADYQDSGFLKACNKLNILVEACKPRDPNAKALIERFFRTLNTDLIHKLSGTTFSNPTERGDYNSQAMARLTLDDLRHHVETWIEDVYHLRVHRSLERAPIDVWNEESPSCYPNTLSLKDAEILLRDERECTLSKGKIEVHGLQWKCPSLTTWEMTRRRLTKDRKVIVRIDELNLSEVYVATNDEPTNFHKAYSRTPGYTYNLSLYEHKLLKDELKKKRITARMTRMEDRELYEYRLEYYAALGHADDKVAKRKLERLRDLKARRRIKDVEKITTDERSKKSGNKADLTPKPENFTRNAPNPEQDHSKTLPSKQVMPRNKPKSQFEITHINKRAPL</sequence>
<dbReference type="HOGENOM" id="CLU_017991_3_0_6"/>